<dbReference type="EMBL" id="CAEZVX010000022">
    <property type="protein sequence ID" value="CAB4638035.1"/>
    <property type="molecule type" value="Genomic_DNA"/>
</dbReference>
<name>A0A6J6JNP4_9ZZZZ</name>
<dbReference type="GO" id="GO:0046872">
    <property type="term" value="F:metal ion binding"/>
    <property type="evidence" value="ECO:0007669"/>
    <property type="project" value="UniProtKB-KW"/>
</dbReference>
<dbReference type="AlphaFoldDB" id="A0A6J6JNP4"/>
<organism evidence="6">
    <name type="scientific">freshwater metagenome</name>
    <dbReference type="NCBI Taxonomy" id="449393"/>
    <lineage>
        <taxon>unclassified sequences</taxon>
        <taxon>metagenomes</taxon>
        <taxon>ecological metagenomes</taxon>
    </lineage>
</organism>
<dbReference type="Gene3D" id="1.10.600.10">
    <property type="entry name" value="Farnesyl Diphosphate Synthase"/>
    <property type="match status" value="1"/>
</dbReference>
<dbReference type="PANTHER" id="PTHR12001:SF85">
    <property type="entry name" value="SHORT CHAIN ISOPRENYL DIPHOSPHATE SYNTHASE"/>
    <property type="match status" value="1"/>
</dbReference>
<dbReference type="SFLD" id="SFLDS00005">
    <property type="entry name" value="Isoprenoid_Synthase_Type_I"/>
    <property type="match status" value="1"/>
</dbReference>
<evidence type="ECO:0000256" key="1">
    <source>
        <dbReference type="ARBA" id="ARBA00001946"/>
    </source>
</evidence>
<keyword evidence="5" id="KW-0460">Magnesium</keyword>
<dbReference type="PANTHER" id="PTHR12001">
    <property type="entry name" value="GERANYLGERANYL PYROPHOSPHATE SYNTHASE"/>
    <property type="match status" value="1"/>
</dbReference>
<dbReference type="InterPro" id="IPR000092">
    <property type="entry name" value="Polyprenyl_synt"/>
</dbReference>
<accession>A0A6J6JNP4</accession>
<evidence type="ECO:0000313" key="6">
    <source>
        <dbReference type="EMBL" id="CAB4638035.1"/>
    </source>
</evidence>
<dbReference type="Pfam" id="PF00348">
    <property type="entry name" value="polyprenyl_synt"/>
    <property type="match status" value="1"/>
</dbReference>
<dbReference type="SUPFAM" id="SSF48576">
    <property type="entry name" value="Terpenoid synthases"/>
    <property type="match status" value="1"/>
</dbReference>
<comment type="similarity">
    <text evidence="2">Belongs to the FPP/GGPP synthase family.</text>
</comment>
<evidence type="ECO:0000256" key="5">
    <source>
        <dbReference type="ARBA" id="ARBA00022842"/>
    </source>
</evidence>
<sequence>MSTFAFQVASPRGQGTVALVNSQVMDELVSVREQVQAALATYLSQARSHLTTIGSQLSPVCDGLEEFILDGGKRLRPLFAYAGHKAAGKEVGAAEIKAFASLEFLQACALIHDDLMDASDTRRGKPAMHRRFENLHQEQALAGLSDQFGAASAILLGDLALVQSDHMLHTSGISSDQLLDALSVHDEMRIELMAGQYLDVREAGEKSFNVERSLRIARFKSGKYSIERPLHLGATIALRDPAVRTPLTWRLSEYGLPLGEAFQLRDDLLGIFGDPAVTGKPAGDDLREGKRTVLMAMAMERTTDAGRKELSTYLGNPDLSPEIIEKLRGIINESGAVESVEGLIEKLTFDALTASRSEEIAPDSHELLAALAASATARKS</sequence>
<dbReference type="PROSITE" id="PS00444">
    <property type="entry name" value="POLYPRENYL_SYNTHASE_2"/>
    <property type="match status" value="1"/>
</dbReference>
<comment type="cofactor">
    <cofactor evidence="1">
        <name>Mg(2+)</name>
        <dbReference type="ChEBI" id="CHEBI:18420"/>
    </cofactor>
</comment>
<dbReference type="GO" id="GO:0004659">
    <property type="term" value="F:prenyltransferase activity"/>
    <property type="evidence" value="ECO:0007669"/>
    <property type="project" value="InterPro"/>
</dbReference>
<reference evidence="6" key="1">
    <citation type="submission" date="2020-05" db="EMBL/GenBank/DDBJ databases">
        <authorList>
            <person name="Chiriac C."/>
            <person name="Salcher M."/>
            <person name="Ghai R."/>
            <person name="Kavagutti S V."/>
        </authorList>
    </citation>
    <scope>NUCLEOTIDE SEQUENCE</scope>
</reference>
<dbReference type="CDD" id="cd00685">
    <property type="entry name" value="Trans_IPPS_HT"/>
    <property type="match status" value="1"/>
</dbReference>
<keyword evidence="4" id="KW-0479">Metal-binding</keyword>
<dbReference type="InterPro" id="IPR033749">
    <property type="entry name" value="Polyprenyl_synt_CS"/>
</dbReference>
<dbReference type="PROSITE" id="PS00723">
    <property type="entry name" value="POLYPRENYL_SYNTHASE_1"/>
    <property type="match status" value="1"/>
</dbReference>
<dbReference type="GO" id="GO:0008299">
    <property type="term" value="P:isoprenoid biosynthetic process"/>
    <property type="evidence" value="ECO:0007669"/>
    <property type="project" value="InterPro"/>
</dbReference>
<keyword evidence="3" id="KW-0808">Transferase</keyword>
<evidence type="ECO:0000256" key="4">
    <source>
        <dbReference type="ARBA" id="ARBA00022723"/>
    </source>
</evidence>
<proteinExistence type="inferred from homology"/>
<dbReference type="InterPro" id="IPR008949">
    <property type="entry name" value="Isoprenoid_synthase_dom_sf"/>
</dbReference>
<gene>
    <name evidence="6" type="ORF">UFOPK2155_00310</name>
</gene>
<evidence type="ECO:0000256" key="3">
    <source>
        <dbReference type="ARBA" id="ARBA00022679"/>
    </source>
</evidence>
<evidence type="ECO:0000256" key="2">
    <source>
        <dbReference type="ARBA" id="ARBA00006706"/>
    </source>
</evidence>
<protein>
    <submittedName>
        <fullName evidence="6">Unannotated protein</fullName>
    </submittedName>
</protein>